<accession>A0A4D4JDZ9</accession>
<feature type="compositionally biased region" description="Polar residues" evidence="1">
    <location>
        <begin position="254"/>
        <end position="277"/>
    </location>
</feature>
<name>A0A4D4JDZ9_9PSEU</name>
<feature type="compositionally biased region" description="Basic and acidic residues" evidence="1">
    <location>
        <begin position="239"/>
        <end position="253"/>
    </location>
</feature>
<sequence>MGSPLAVSLSGITAVTLHHGADLAAELDRRNVPLSLLVAPRPGRERPSAEVLSWVAERARGGDAVVMHGYDHDDNPCRLGALVPRPRAEFAALPAHEAGLRLLAARRLLREFGLATGCFAAPRWRASRGTLAALRRHGFAVCADAEAVRSLRTGTELRARVHGFGGLAGGEAAEPWWCRALVLGVARAARRGRPVRIAVDAADLARSGPRQAVLDAVDIALHHGIEPTTYAAFGPPAVRPERVVRSPSRDRGQTSDGSPTVSTLTAVPSGASRSNSP</sequence>
<dbReference type="Pfam" id="PF10096">
    <property type="entry name" value="DUF2334"/>
    <property type="match status" value="1"/>
</dbReference>
<dbReference type="AlphaFoldDB" id="A0A4D4JDZ9"/>
<dbReference type="EMBL" id="BJFL01000021">
    <property type="protein sequence ID" value="GDY32127.1"/>
    <property type="molecule type" value="Genomic_DNA"/>
</dbReference>
<dbReference type="Proteomes" id="UP000298860">
    <property type="component" value="Unassembled WGS sequence"/>
</dbReference>
<comment type="caution">
    <text evidence="2">The sequence shown here is derived from an EMBL/GenBank/DDBJ whole genome shotgun (WGS) entry which is preliminary data.</text>
</comment>
<gene>
    <name evidence="2" type="ORF">GTS_37600</name>
</gene>
<dbReference type="RefSeq" id="WP_137815166.1">
    <property type="nucleotide sequence ID" value="NZ_BJFL01000021.1"/>
</dbReference>
<organism evidence="2 3">
    <name type="scientific">Gandjariella thermophila</name>
    <dbReference type="NCBI Taxonomy" id="1931992"/>
    <lineage>
        <taxon>Bacteria</taxon>
        <taxon>Bacillati</taxon>
        <taxon>Actinomycetota</taxon>
        <taxon>Actinomycetes</taxon>
        <taxon>Pseudonocardiales</taxon>
        <taxon>Pseudonocardiaceae</taxon>
        <taxon>Gandjariella</taxon>
    </lineage>
</organism>
<dbReference type="OrthoDB" id="5242819at2"/>
<dbReference type="Gene3D" id="3.20.20.370">
    <property type="entry name" value="Glycoside hydrolase/deacetylase"/>
    <property type="match status" value="1"/>
</dbReference>
<feature type="region of interest" description="Disordered" evidence="1">
    <location>
        <begin position="230"/>
        <end position="277"/>
    </location>
</feature>
<evidence type="ECO:0000313" key="3">
    <source>
        <dbReference type="Proteomes" id="UP000298860"/>
    </source>
</evidence>
<evidence type="ECO:0000313" key="2">
    <source>
        <dbReference type="EMBL" id="GDY32127.1"/>
    </source>
</evidence>
<dbReference type="GO" id="GO:0005975">
    <property type="term" value="P:carbohydrate metabolic process"/>
    <property type="evidence" value="ECO:0007669"/>
    <property type="project" value="InterPro"/>
</dbReference>
<keyword evidence="3" id="KW-1185">Reference proteome</keyword>
<proteinExistence type="predicted"/>
<protein>
    <submittedName>
        <fullName evidence="2">DUF2334 domain-containing protein</fullName>
    </submittedName>
</protein>
<evidence type="ECO:0000256" key="1">
    <source>
        <dbReference type="SAM" id="MobiDB-lite"/>
    </source>
</evidence>
<dbReference type="SUPFAM" id="SSF88713">
    <property type="entry name" value="Glycoside hydrolase/deacetylase"/>
    <property type="match status" value="1"/>
</dbReference>
<dbReference type="InterPro" id="IPR011330">
    <property type="entry name" value="Glyco_hydro/deAcase_b/a-brl"/>
</dbReference>
<reference evidence="3" key="1">
    <citation type="submission" date="2019-04" db="EMBL/GenBank/DDBJ databases">
        <title>Draft genome sequence of Pseudonocardiaceae bacterium SL3-2-4.</title>
        <authorList>
            <person name="Ningsih F."/>
            <person name="Yokota A."/>
            <person name="Sakai Y."/>
            <person name="Nanatani K."/>
            <person name="Yabe S."/>
            <person name="Oetari A."/>
            <person name="Sjamsuridzal W."/>
        </authorList>
    </citation>
    <scope>NUCLEOTIDE SEQUENCE [LARGE SCALE GENOMIC DNA]</scope>
    <source>
        <strain evidence="3">SL3-2-4</strain>
    </source>
</reference>
<dbReference type="InterPro" id="IPR018763">
    <property type="entry name" value="DUF2334"/>
</dbReference>